<keyword evidence="3" id="KW-0472">Membrane</keyword>
<evidence type="ECO:0000259" key="5">
    <source>
        <dbReference type="Pfam" id="PF13399"/>
    </source>
</evidence>
<dbReference type="Pfam" id="PF03816">
    <property type="entry name" value="LytR_cpsA_psr"/>
    <property type="match status" value="1"/>
</dbReference>
<feature type="compositionally biased region" description="Low complexity" evidence="2">
    <location>
        <begin position="374"/>
        <end position="404"/>
    </location>
</feature>
<dbReference type="GeneID" id="88849612"/>
<dbReference type="KEGG" id="pcat:Pcatena_14740"/>
<evidence type="ECO:0000259" key="4">
    <source>
        <dbReference type="Pfam" id="PF03816"/>
    </source>
</evidence>
<keyword evidence="3" id="KW-1133">Transmembrane helix</keyword>
<evidence type="ECO:0000256" key="1">
    <source>
        <dbReference type="ARBA" id="ARBA00006068"/>
    </source>
</evidence>
<gene>
    <name evidence="6" type="ORF">Pcatena_14740</name>
</gene>
<dbReference type="Gene3D" id="3.40.630.190">
    <property type="entry name" value="LCP protein"/>
    <property type="match status" value="1"/>
</dbReference>
<accession>A0A3G9JZE9</accession>
<dbReference type="InterPro" id="IPR027381">
    <property type="entry name" value="LytR/CpsA/Psr_C"/>
</dbReference>
<feature type="domain" description="LytR/CpsA/Psr regulator C-terminal" evidence="5">
    <location>
        <begin position="408"/>
        <end position="493"/>
    </location>
</feature>
<evidence type="ECO:0000313" key="7">
    <source>
        <dbReference type="Proteomes" id="UP000273154"/>
    </source>
</evidence>
<feature type="domain" description="Cell envelope-related transcriptional attenuator" evidence="4">
    <location>
        <begin position="119"/>
        <end position="278"/>
    </location>
</feature>
<dbReference type="PANTHER" id="PTHR33392">
    <property type="entry name" value="POLYISOPRENYL-TEICHOIC ACID--PEPTIDOGLYCAN TEICHOIC ACID TRANSFERASE TAGU"/>
    <property type="match status" value="1"/>
</dbReference>
<dbReference type="AlphaFoldDB" id="A0A3G9JZE9"/>
<evidence type="ECO:0008006" key="8">
    <source>
        <dbReference type="Google" id="ProtNLM"/>
    </source>
</evidence>
<sequence length="497" mass="52799">MPRFKATKRDEGDRPSSSAYSRTDSAERYSGARKKRGRKRGLKVFLITLVVIAAIGCTAAFAVMMRFSNSFGMAADSALHGTLTEAASGDPFYMVLIGVDKDQARVEGSEYGANESAYRTDTILLARVDPTEKQVTLVSIHRDTLIDFGSYGKQKINAAYSIGAERQEAGEQGVSGASYTVETISKFAGVPIAHYAEIDFDQFISVVDAIGGIEVNVPVDVYDPEYTGADIKAGEQTLNGNDALQLCRARHAYDKYGDGDVYRAANQRMVIGAILKKVLASDPMTIASTVTTMADSVQTDLSIGDIVSLATQFQGFDMSTNMFSGMEPTNSKYVNDTWYEICDTANWRKMMTRVNQGLSPYESEDEDITRGVAGAGTATKGADGTTSAADSSSDSSAETSAETDYSGTVEVLNGAGVEGLAGRIAATLDNQGFDTTAATADSYDYSKTRIIYVGDANKAKAQAVADTLGLSNLAADDGTYAGTADVVVILGSDMANN</sequence>
<evidence type="ECO:0000313" key="6">
    <source>
        <dbReference type="EMBL" id="BBH50887.1"/>
    </source>
</evidence>
<dbReference type="EMBL" id="AP019367">
    <property type="protein sequence ID" value="BBH50887.1"/>
    <property type="molecule type" value="Genomic_DNA"/>
</dbReference>
<comment type="similarity">
    <text evidence="1">Belongs to the LytR/CpsA/Psr (LCP) family.</text>
</comment>
<dbReference type="PANTHER" id="PTHR33392:SF6">
    <property type="entry name" value="POLYISOPRENYL-TEICHOIC ACID--PEPTIDOGLYCAN TEICHOIC ACID TRANSFERASE TAGU"/>
    <property type="match status" value="1"/>
</dbReference>
<feature type="transmembrane region" description="Helical" evidence="3">
    <location>
        <begin position="44"/>
        <end position="65"/>
    </location>
</feature>
<reference evidence="7" key="1">
    <citation type="submission" date="2018-11" db="EMBL/GenBank/DDBJ databases">
        <title>Comparative genomics of Parolsenella catena and Libanicoccus massiliensis: Reclassification of Libanicoccus massiliensis as Parolsenella massiliensis comb. nov.</title>
        <authorList>
            <person name="Sakamoto M."/>
            <person name="Ikeyama N."/>
            <person name="Murakami T."/>
            <person name="Mori H."/>
            <person name="Yuki M."/>
            <person name="Ohkuma M."/>
        </authorList>
    </citation>
    <scope>NUCLEOTIDE SEQUENCE [LARGE SCALE GENOMIC DNA]</scope>
    <source>
        <strain evidence="7">JCM 31932</strain>
    </source>
</reference>
<evidence type="ECO:0000256" key="2">
    <source>
        <dbReference type="SAM" id="MobiDB-lite"/>
    </source>
</evidence>
<dbReference type="Gene3D" id="3.30.70.2390">
    <property type="match status" value="1"/>
</dbReference>
<dbReference type="Proteomes" id="UP000273154">
    <property type="component" value="Chromosome"/>
</dbReference>
<proteinExistence type="inferred from homology"/>
<dbReference type="OrthoDB" id="9782542at2"/>
<dbReference type="Pfam" id="PF13399">
    <property type="entry name" value="LytR_C"/>
    <property type="match status" value="1"/>
</dbReference>
<dbReference type="RefSeq" id="WP_126423054.1">
    <property type="nucleotide sequence ID" value="NZ_AP019367.1"/>
</dbReference>
<dbReference type="InterPro" id="IPR050922">
    <property type="entry name" value="LytR/CpsA/Psr_CW_biosynth"/>
</dbReference>
<name>A0A3G9JZE9_9ACTN</name>
<dbReference type="NCBIfam" id="TIGR00350">
    <property type="entry name" value="lytR_cpsA_psr"/>
    <property type="match status" value="1"/>
</dbReference>
<feature type="region of interest" description="Disordered" evidence="2">
    <location>
        <begin position="374"/>
        <end position="405"/>
    </location>
</feature>
<keyword evidence="7" id="KW-1185">Reference proteome</keyword>
<dbReference type="InterPro" id="IPR004474">
    <property type="entry name" value="LytR_CpsA_psr"/>
</dbReference>
<protein>
    <recommendedName>
        <fullName evidence="8">LytR family transcriptional regulator</fullName>
    </recommendedName>
</protein>
<organism evidence="6 7">
    <name type="scientific">Parolsenella catena</name>
    <dbReference type="NCBI Taxonomy" id="2003188"/>
    <lineage>
        <taxon>Bacteria</taxon>
        <taxon>Bacillati</taxon>
        <taxon>Actinomycetota</taxon>
        <taxon>Coriobacteriia</taxon>
        <taxon>Coriobacteriales</taxon>
        <taxon>Atopobiaceae</taxon>
        <taxon>Parolsenella</taxon>
    </lineage>
</organism>
<keyword evidence="3" id="KW-0812">Transmembrane</keyword>
<feature type="region of interest" description="Disordered" evidence="2">
    <location>
        <begin position="1"/>
        <end position="33"/>
    </location>
</feature>
<evidence type="ECO:0000256" key="3">
    <source>
        <dbReference type="SAM" id="Phobius"/>
    </source>
</evidence>